<dbReference type="OrthoDB" id="439046at2759"/>
<feature type="active site" evidence="1">
    <location>
        <position position="78"/>
    </location>
</feature>
<dbReference type="InterPro" id="IPR040198">
    <property type="entry name" value="Fido_containing"/>
</dbReference>
<dbReference type="Pfam" id="PF02661">
    <property type="entry name" value="Fic"/>
    <property type="match status" value="1"/>
</dbReference>
<keyword evidence="2" id="KW-0547">Nucleotide-binding</keyword>
<dbReference type="PANTHER" id="PTHR13504:SF38">
    <property type="entry name" value="FIDO DOMAIN-CONTAINING PROTEIN"/>
    <property type="match status" value="1"/>
</dbReference>
<evidence type="ECO:0000256" key="2">
    <source>
        <dbReference type="PIRSR" id="PIRSR640198-2"/>
    </source>
</evidence>
<feature type="binding site" evidence="2">
    <location>
        <begin position="82"/>
        <end position="89"/>
    </location>
    <ligand>
        <name>ATP</name>
        <dbReference type="ChEBI" id="CHEBI:30616"/>
    </ligand>
</feature>
<dbReference type="InterPro" id="IPR036597">
    <property type="entry name" value="Fido-like_dom_sf"/>
</dbReference>
<dbReference type="Proteomes" id="UP000054270">
    <property type="component" value="Unassembled WGS sequence"/>
</dbReference>
<dbReference type="Gene3D" id="1.10.3290.10">
    <property type="entry name" value="Fido-like domain"/>
    <property type="match status" value="1"/>
</dbReference>
<dbReference type="GO" id="GO:0005524">
    <property type="term" value="F:ATP binding"/>
    <property type="evidence" value="ECO:0007669"/>
    <property type="project" value="UniProtKB-KW"/>
</dbReference>
<dbReference type="SUPFAM" id="SSF140931">
    <property type="entry name" value="Fic-like"/>
    <property type="match status" value="1"/>
</dbReference>
<keyword evidence="2" id="KW-0067">ATP-binding</keyword>
<dbReference type="OMA" id="ICKMGRQ"/>
<protein>
    <recommendedName>
        <fullName evidence="3">Fido domain-containing protein</fullName>
    </recommendedName>
</protein>
<reference evidence="5" key="1">
    <citation type="submission" date="2014-04" db="EMBL/GenBank/DDBJ databases">
        <title>Evolutionary Origins and Diversification of the Mycorrhizal Mutualists.</title>
        <authorList>
            <consortium name="DOE Joint Genome Institute"/>
            <consortium name="Mycorrhizal Genomics Consortium"/>
            <person name="Kohler A."/>
            <person name="Kuo A."/>
            <person name="Nagy L.G."/>
            <person name="Floudas D."/>
            <person name="Copeland A."/>
            <person name="Barry K.W."/>
            <person name="Cichocki N."/>
            <person name="Veneault-Fourrey C."/>
            <person name="LaButti K."/>
            <person name="Lindquist E.A."/>
            <person name="Lipzen A."/>
            <person name="Lundell T."/>
            <person name="Morin E."/>
            <person name="Murat C."/>
            <person name="Riley R."/>
            <person name="Ohm R."/>
            <person name="Sun H."/>
            <person name="Tunlid A."/>
            <person name="Henrissat B."/>
            <person name="Grigoriev I.V."/>
            <person name="Hibbett D.S."/>
            <person name="Martin F."/>
        </authorList>
    </citation>
    <scope>NUCLEOTIDE SEQUENCE [LARGE SCALE GENOMIC DNA]</scope>
    <source>
        <strain evidence="5">FD-334 SS-4</strain>
    </source>
</reference>
<name>A0A0D2PPS9_HYPSF</name>
<sequence>MKTCRFTDNQYIAAGSTRSQTKKTVAMSPGTYTIQTCPFPEVDAELEYICRMAKQWIRNWRNPFASACWTHQILVSCHPFDDGNGRLARIITSIPLMQHGFPPMSVTFNQRSDYYSGIRQGHEGDYAAMVECIVFGMRESLEVIRSIFIN</sequence>
<gene>
    <name evidence="4" type="ORF">HYPSUDRAFT_126006</name>
</gene>
<dbReference type="PANTHER" id="PTHR13504">
    <property type="entry name" value="FIDO DOMAIN-CONTAINING PROTEIN DDB_G0283145"/>
    <property type="match status" value="1"/>
</dbReference>
<evidence type="ECO:0000313" key="4">
    <source>
        <dbReference type="EMBL" id="KJA30141.1"/>
    </source>
</evidence>
<organism evidence="4 5">
    <name type="scientific">Hypholoma sublateritium (strain FD-334 SS-4)</name>
    <dbReference type="NCBI Taxonomy" id="945553"/>
    <lineage>
        <taxon>Eukaryota</taxon>
        <taxon>Fungi</taxon>
        <taxon>Dikarya</taxon>
        <taxon>Basidiomycota</taxon>
        <taxon>Agaricomycotina</taxon>
        <taxon>Agaricomycetes</taxon>
        <taxon>Agaricomycetidae</taxon>
        <taxon>Agaricales</taxon>
        <taxon>Agaricineae</taxon>
        <taxon>Strophariaceae</taxon>
        <taxon>Hypholoma</taxon>
    </lineage>
</organism>
<feature type="binding site" evidence="2">
    <location>
        <begin position="114"/>
        <end position="115"/>
    </location>
    <ligand>
        <name>ATP</name>
        <dbReference type="ChEBI" id="CHEBI:30616"/>
    </ligand>
</feature>
<evidence type="ECO:0000256" key="1">
    <source>
        <dbReference type="PIRSR" id="PIRSR640198-1"/>
    </source>
</evidence>
<dbReference type="AlphaFoldDB" id="A0A0D2PPS9"/>
<accession>A0A0D2PPS9</accession>
<dbReference type="STRING" id="945553.A0A0D2PPS9"/>
<evidence type="ECO:0000259" key="3">
    <source>
        <dbReference type="PROSITE" id="PS51459"/>
    </source>
</evidence>
<feature type="domain" description="Fido" evidence="3">
    <location>
        <begin position="1"/>
        <end position="138"/>
    </location>
</feature>
<dbReference type="PROSITE" id="PS51459">
    <property type="entry name" value="FIDO"/>
    <property type="match status" value="1"/>
</dbReference>
<evidence type="ECO:0000313" key="5">
    <source>
        <dbReference type="Proteomes" id="UP000054270"/>
    </source>
</evidence>
<proteinExistence type="predicted"/>
<keyword evidence="5" id="KW-1185">Reference proteome</keyword>
<dbReference type="EMBL" id="KN817518">
    <property type="protein sequence ID" value="KJA30141.1"/>
    <property type="molecule type" value="Genomic_DNA"/>
</dbReference>
<dbReference type="InterPro" id="IPR003812">
    <property type="entry name" value="Fido"/>
</dbReference>